<dbReference type="Gene3D" id="3.10.50.40">
    <property type="match status" value="1"/>
</dbReference>
<feature type="region of interest" description="Disordered" evidence="11">
    <location>
        <begin position="24"/>
        <end position="67"/>
    </location>
</feature>
<keyword evidence="4" id="KW-0132">Cell division</keyword>
<evidence type="ECO:0000256" key="7">
    <source>
        <dbReference type="ARBA" id="ARBA00023235"/>
    </source>
</evidence>
<dbReference type="RefSeq" id="WP_009537830.1">
    <property type="nucleotide sequence ID" value="NZ_JH414507.1"/>
</dbReference>
<feature type="domain" description="PPIase FKBP-type" evidence="13">
    <location>
        <begin position="131"/>
        <end position="211"/>
    </location>
</feature>
<evidence type="ECO:0000256" key="3">
    <source>
        <dbReference type="ARBA" id="ARBA00005464"/>
    </source>
</evidence>
<comment type="similarity">
    <text evidence="3">Belongs to the FKBP-type PPIase family. Tig subfamily.</text>
</comment>
<organism evidence="14 15">
    <name type="scientific">Oribacterium asaccharolyticum ACB7</name>
    <dbReference type="NCBI Taxonomy" id="796944"/>
    <lineage>
        <taxon>Bacteria</taxon>
        <taxon>Bacillati</taxon>
        <taxon>Bacillota</taxon>
        <taxon>Clostridia</taxon>
        <taxon>Lachnospirales</taxon>
        <taxon>Lachnospiraceae</taxon>
        <taxon>Oribacterium</taxon>
    </lineage>
</organism>
<dbReference type="InterPro" id="IPR005215">
    <property type="entry name" value="Trig_fac"/>
</dbReference>
<keyword evidence="6" id="KW-0143">Chaperone</keyword>
<dbReference type="SUPFAM" id="SSF109998">
    <property type="entry name" value="Triger factor/SurA peptide-binding domain-like"/>
    <property type="match status" value="1"/>
</dbReference>
<evidence type="ECO:0000313" key="15">
    <source>
        <dbReference type="Proteomes" id="UP000003527"/>
    </source>
</evidence>
<dbReference type="AlphaFoldDB" id="G9WSW8"/>
<evidence type="ECO:0000256" key="10">
    <source>
        <dbReference type="PROSITE-ProRule" id="PRU00277"/>
    </source>
</evidence>
<feature type="chain" id="PRO_5003528066" description="peptidylprolyl isomerase" evidence="12">
    <location>
        <begin position="20"/>
        <end position="421"/>
    </location>
</feature>
<evidence type="ECO:0000256" key="9">
    <source>
        <dbReference type="ARBA" id="ARBA00024849"/>
    </source>
</evidence>
<evidence type="ECO:0000256" key="12">
    <source>
        <dbReference type="SAM" id="SignalP"/>
    </source>
</evidence>
<evidence type="ECO:0000256" key="4">
    <source>
        <dbReference type="ARBA" id="ARBA00022618"/>
    </source>
</evidence>
<dbReference type="InterPro" id="IPR027304">
    <property type="entry name" value="Trigger_fact/SurA_dom_sf"/>
</dbReference>
<accession>G9WSW8</accession>
<dbReference type="EC" id="5.2.1.8" evidence="10"/>
<dbReference type="GO" id="GO:0015031">
    <property type="term" value="P:protein transport"/>
    <property type="evidence" value="ECO:0007669"/>
    <property type="project" value="InterPro"/>
</dbReference>
<name>G9WSW8_9FIRM</name>
<keyword evidence="7 10" id="KW-0413">Isomerase</keyword>
<keyword evidence="15" id="KW-1185">Reference proteome</keyword>
<dbReference type="Gene3D" id="1.10.3120.10">
    <property type="entry name" value="Trigger factor, C-terminal domain"/>
    <property type="match status" value="1"/>
</dbReference>
<proteinExistence type="inferred from homology"/>
<evidence type="ECO:0000313" key="14">
    <source>
        <dbReference type="EMBL" id="EHL13338.1"/>
    </source>
</evidence>
<feature type="signal peptide" evidence="12">
    <location>
        <begin position="1"/>
        <end position="19"/>
    </location>
</feature>
<evidence type="ECO:0000256" key="6">
    <source>
        <dbReference type="ARBA" id="ARBA00023186"/>
    </source>
</evidence>
<comment type="subcellular location">
    <subcellularLocation>
        <location evidence="2">Cytoplasm</location>
    </subcellularLocation>
</comment>
<dbReference type="InterPro" id="IPR046357">
    <property type="entry name" value="PPIase_dom_sf"/>
</dbReference>
<evidence type="ECO:0000256" key="2">
    <source>
        <dbReference type="ARBA" id="ARBA00004496"/>
    </source>
</evidence>
<reference evidence="14 15" key="1">
    <citation type="submission" date="2011-08" db="EMBL/GenBank/DDBJ databases">
        <title>The Genome Sequence of Oribacterium sp. ACB7.</title>
        <authorList>
            <consortium name="The Broad Institute Genome Sequencing Platform"/>
            <person name="Earl A."/>
            <person name="Ward D."/>
            <person name="Feldgarden M."/>
            <person name="Gevers D."/>
            <person name="Sizova M."/>
            <person name="Hazen A."/>
            <person name="Epstein S."/>
            <person name="Young S.K."/>
            <person name="Zeng Q."/>
            <person name="Gargeya S."/>
            <person name="Fitzgerald M."/>
            <person name="Haas B."/>
            <person name="Abouelleil A."/>
            <person name="Alvarado L."/>
            <person name="Arachchi H.M."/>
            <person name="Berlin A."/>
            <person name="Brown A."/>
            <person name="Chapman S.B."/>
            <person name="Chen Z."/>
            <person name="Dunbar C."/>
            <person name="Freedman E."/>
            <person name="Gearin G."/>
            <person name="Gellesch M."/>
            <person name="Goldberg J."/>
            <person name="Griggs A."/>
            <person name="Gujja S."/>
            <person name="Heiman D."/>
            <person name="Howarth C."/>
            <person name="Larson L."/>
            <person name="Lui A."/>
            <person name="MacDonald P.J.P."/>
            <person name="Montmayeur A."/>
            <person name="Murphy C."/>
            <person name="Neiman D."/>
            <person name="Pearson M."/>
            <person name="Priest M."/>
            <person name="Roberts A."/>
            <person name="Saif S."/>
            <person name="Shea T."/>
            <person name="Shenoy N."/>
            <person name="Sisk P."/>
            <person name="Stolte C."/>
            <person name="Sykes S."/>
            <person name="Wortman J."/>
            <person name="Nusbaum C."/>
            <person name="Birren B."/>
        </authorList>
    </citation>
    <scope>NUCLEOTIDE SEQUENCE [LARGE SCALE GENOMIC DNA]</scope>
    <source>
        <strain evidence="14 15">ACB7</strain>
    </source>
</reference>
<comment type="catalytic activity">
    <reaction evidence="1 10">
        <text>[protein]-peptidylproline (omega=180) = [protein]-peptidylproline (omega=0)</text>
        <dbReference type="Rhea" id="RHEA:16237"/>
        <dbReference type="Rhea" id="RHEA-COMP:10747"/>
        <dbReference type="Rhea" id="RHEA-COMP:10748"/>
        <dbReference type="ChEBI" id="CHEBI:83833"/>
        <dbReference type="ChEBI" id="CHEBI:83834"/>
        <dbReference type="EC" id="5.2.1.8"/>
    </reaction>
</comment>
<dbReference type="GO" id="GO:0006457">
    <property type="term" value="P:protein folding"/>
    <property type="evidence" value="ECO:0007669"/>
    <property type="project" value="InterPro"/>
</dbReference>
<evidence type="ECO:0000256" key="1">
    <source>
        <dbReference type="ARBA" id="ARBA00000971"/>
    </source>
</evidence>
<keyword evidence="8" id="KW-0131">Cell cycle</keyword>
<feature type="compositionally biased region" description="Basic and acidic residues" evidence="11">
    <location>
        <begin position="409"/>
        <end position="421"/>
    </location>
</feature>
<dbReference type="NCBIfam" id="TIGR00115">
    <property type="entry name" value="tig"/>
    <property type="match status" value="1"/>
</dbReference>
<sequence length="421" mass="46933">MRKKKIFTVALILAMCVFAASCGKKEGTKKESTKKEAVKKDKASESEVSESDVASPSTLTEDSPEIKELENMKVPEEPKLSEMGKITLPDLKTITVTVAPAGNVTQDEVDAAIQQALSQDLVTVQEAAKEGDTVNIDYSGSIDGKKFDGGTAEKQDLKLGSGQFIPGFEDQLIGKKAGDKVTVKVTFPEQYQNAELAGKAAEFAVTVNEVKREPELTDEWVKNYEGTKAETVAAYREEIRKRLQAQKEYRYHSDIQDQAMQQIFDQAKVEPSEKLTEYAKAYYLNARLNEYKQYGMGPAQVINMSGMTVEEFKENAYANADSYAKQLFIMRKLADTQNIRITDALIDKLAEAESSLTGEETNRIKLIEQYGKELVEEASLRYAVMEYVETQVQVKEEDPTAETQTNTEETSKSSTETETKK</sequence>
<dbReference type="Pfam" id="PF05698">
    <property type="entry name" value="Trigger_C"/>
    <property type="match status" value="1"/>
</dbReference>
<feature type="region of interest" description="Disordered" evidence="11">
    <location>
        <begin position="393"/>
        <end position="421"/>
    </location>
</feature>
<dbReference type="InterPro" id="IPR008880">
    <property type="entry name" value="Trigger_fac_C"/>
</dbReference>
<dbReference type="GO" id="GO:0005737">
    <property type="term" value="C:cytoplasm"/>
    <property type="evidence" value="ECO:0007669"/>
    <property type="project" value="UniProtKB-SubCell"/>
</dbReference>
<dbReference type="InterPro" id="IPR001179">
    <property type="entry name" value="PPIase_FKBP_dom"/>
</dbReference>
<dbReference type="InterPro" id="IPR037041">
    <property type="entry name" value="Trigger_fac_C_sf"/>
</dbReference>
<dbReference type="Pfam" id="PF00254">
    <property type="entry name" value="FKBP_C"/>
    <property type="match status" value="1"/>
</dbReference>
<dbReference type="GO" id="GO:0003755">
    <property type="term" value="F:peptidyl-prolyl cis-trans isomerase activity"/>
    <property type="evidence" value="ECO:0007669"/>
    <property type="project" value="UniProtKB-KW"/>
</dbReference>
<dbReference type="HOGENOM" id="CLU_033058_1_2_9"/>
<dbReference type="PROSITE" id="PS51257">
    <property type="entry name" value="PROKAR_LIPOPROTEIN"/>
    <property type="match status" value="1"/>
</dbReference>
<dbReference type="PATRIC" id="fig|796944.3.peg.707"/>
<dbReference type="GO" id="GO:0051301">
    <property type="term" value="P:cell division"/>
    <property type="evidence" value="ECO:0007669"/>
    <property type="project" value="UniProtKB-KW"/>
</dbReference>
<evidence type="ECO:0000256" key="11">
    <source>
        <dbReference type="SAM" id="MobiDB-lite"/>
    </source>
</evidence>
<feature type="compositionally biased region" description="Basic and acidic residues" evidence="11">
    <location>
        <begin position="24"/>
        <end position="45"/>
    </location>
</feature>
<evidence type="ECO:0000259" key="13">
    <source>
        <dbReference type="PROSITE" id="PS50059"/>
    </source>
</evidence>
<comment type="caution">
    <text evidence="14">The sequence shown here is derived from an EMBL/GenBank/DDBJ whole genome shotgun (WGS) entry which is preliminary data.</text>
</comment>
<keyword evidence="5 10" id="KW-0697">Rotamase</keyword>
<dbReference type="Proteomes" id="UP000003527">
    <property type="component" value="Unassembled WGS sequence"/>
</dbReference>
<evidence type="ECO:0000256" key="5">
    <source>
        <dbReference type="ARBA" id="ARBA00023110"/>
    </source>
</evidence>
<evidence type="ECO:0000256" key="8">
    <source>
        <dbReference type="ARBA" id="ARBA00023306"/>
    </source>
</evidence>
<comment type="function">
    <text evidence="9">Involved in protein export. Acts as a chaperone by maintaining the newly synthesized protein in an open conformation. Functions as a peptidyl-prolyl cis-trans isomerase.</text>
</comment>
<dbReference type="EMBL" id="AFZD01000007">
    <property type="protein sequence ID" value="EHL13338.1"/>
    <property type="molecule type" value="Genomic_DNA"/>
</dbReference>
<dbReference type="FunFam" id="3.10.50.40:FF:000001">
    <property type="entry name" value="Trigger factor"/>
    <property type="match status" value="1"/>
</dbReference>
<gene>
    <name evidence="14" type="ORF">HMPREF9624_02184</name>
</gene>
<keyword evidence="12" id="KW-0732">Signal</keyword>
<dbReference type="SUPFAM" id="SSF54534">
    <property type="entry name" value="FKBP-like"/>
    <property type="match status" value="1"/>
</dbReference>
<protein>
    <recommendedName>
        <fullName evidence="10">peptidylprolyl isomerase</fullName>
        <ecNumber evidence="10">5.2.1.8</ecNumber>
    </recommendedName>
</protein>
<dbReference type="PROSITE" id="PS50059">
    <property type="entry name" value="FKBP_PPIASE"/>
    <property type="match status" value="1"/>
</dbReference>